<organism evidence="2 3">
    <name type="scientific">Phototrophicus methaneseepsis</name>
    <dbReference type="NCBI Taxonomy" id="2710758"/>
    <lineage>
        <taxon>Bacteria</taxon>
        <taxon>Bacillati</taxon>
        <taxon>Chloroflexota</taxon>
        <taxon>Candidatus Thermofontia</taxon>
        <taxon>Phototrophicales</taxon>
        <taxon>Phototrophicaceae</taxon>
        <taxon>Phototrophicus</taxon>
    </lineage>
</organism>
<feature type="domain" description="HMA" evidence="1">
    <location>
        <begin position="2"/>
        <end position="67"/>
    </location>
</feature>
<accession>A0A7S8E5Q8</accession>
<dbReference type="Pfam" id="PF00403">
    <property type="entry name" value="HMA"/>
    <property type="match status" value="1"/>
</dbReference>
<gene>
    <name evidence="2" type="ORF">G4Y79_14100</name>
</gene>
<sequence>METKTVKVPNVGCNGCVNTIKSEVSELAGVLKVEGNPETQLVTIQWDNPADWDAIRGKMAEIDYAPEEA</sequence>
<dbReference type="EMBL" id="CP062983">
    <property type="protein sequence ID" value="QPC80840.1"/>
    <property type="molecule type" value="Genomic_DNA"/>
</dbReference>
<evidence type="ECO:0000313" key="2">
    <source>
        <dbReference type="EMBL" id="QPC80840.1"/>
    </source>
</evidence>
<dbReference type="GO" id="GO:0046872">
    <property type="term" value="F:metal ion binding"/>
    <property type="evidence" value="ECO:0007669"/>
    <property type="project" value="InterPro"/>
</dbReference>
<dbReference type="Gene3D" id="3.30.70.100">
    <property type="match status" value="1"/>
</dbReference>
<evidence type="ECO:0000313" key="3">
    <source>
        <dbReference type="Proteomes" id="UP000594468"/>
    </source>
</evidence>
<dbReference type="InterPro" id="IPR036163">
    <property type="entry name" value="HMA_dom_sf"/>
</dbReference>
<reference evidence="2 3" key="1">
    <citation type="submission" date="2020-02" db="EMBL/GenBank/DDBJ databases">
        <authorList>
            <person name="Zheng R.K."/>
            <person name="Sun C.M."/>
        </authorList>
    </citation>
    <scope>NUCLEOTIDE SEQUENCE [LARGE SCALE GENOMIC DNA]</scope>
    <source>
        <strain evidence="3">rifampicinis</strain>
    </source>
</reference>
<dbReference type="Proteomes" id="UP000594468">
    <property type="component" value="Chromosome"/>
</dbReference>
<dbReference type="InterPro" id="IPR006121">
    <property type="entry name" value="HMA_dom"/>
</dbReference>
<dbReference type="KEGG" id="pmet:G4Y79_14100"/>
<dbReference type="CDD" id="cd00371">
    <property type="entry name" value="HMA"/>
    <property type="match status" value="1"/>
</dbReference>
<proteinExistence type="predicted"/>
<dbReference type="PROSITE" id="PS50846">
    <property type="entry name" value="HMA_2"/>
    <property type="match status" value="1"/>
</dbReference>
<evidence type="ECO:0000259" key="1">
    <source>
        <dbReference type="PROSITE" id="PS50846"/>
    </source>
</evidence>
<dbReference type="RefSeq" id="WP_195168915.1">
    <property type="nucleotide sequence ID" value="NZ_CP062983.1"/>
</dbReference>
<keyword evidence="3" id="KW-1185">Reference proteome</keyword>
<dbReference type="SUPFAM" id="SSF55008">
    <property type="entry name" value="HMA, heavy metal-associated domain"/>
    <property type="match status" value="1"/>
</dbReference>
<dbReference type="AlphaFoldDB" id="A0A7S8E5Q8"/>
<name>A0A7S8E5Q8_9CHLR</name>
<protein>
    <submittedName>
        <fullName evidence="2">Heavy-metal-associated domain-containing protein</fullName>
    </submittedName>
</protein>